<gene>
    <name evidence="1" type="ORF">ERS013200_02682</name>
</gene>
<proteinExistence type="predicted"/>
<dbReference type="EMBL" id="CWQY01000019">
    <property type="protein sequence ID" value="CSC94391.1"/>
    <property type="molecule type" value="Genomic_DNA"/>
</dbReference>
<organism evidence="1 2">
    <name type="scientific">Vibrio cholerae</name>
    <dbReference type="NCBI Taxonomy" id="666"/>
    <lineage>
        <taxon>Bacteria</taxon>
        <taxon>Pseudomonadati</taxon>
        <taxon>Pseudomonadota</taxon>
        <taxon>Gammaproteobacteria</taxon>
        <taxon>Vibrionales</taxon>
        <taxon>Vibrionaceae</taxon>
        <taxon>Vibrio</taxon>
    </lineage>
</organism>
<name>A0A655WFT3_VIBCL</name>
<sequence>MSIGDIRFRAYRLLTSILVGECQRHQLLTAILEITRGCRDGFHAGQIHRTQATTIATNQ</sequence>
<reference evidence="1 2" key="1">
    <citation type="submission" date="2015-07" db="EMBL/GenBank/DDBJ databases">
        <authorList>
            <consortium name="Pathogen Informatics"/>
        </authorList>
    </citation>
    <scope>NUCLEOTIDE SEQUENCE [LARGE SCALE GENOMIC DNA]</scope>
    <source>
        <strain evidence="1 2">A316</strain>
    </source>
</reference>
<protein>
    <submittedName>
        <fullName evidence="1">Uncharacterized protein</fullName>
    </submittedName>
</protein>
<evidence type="ECO:0000313" key="2">
    <source>
        <dbReference type="Proteomes" id="UP000041770"/>
    </source>
</evidence>
<dbReference type="AlphaFoldDB" id="A0A655WFT3"/>
<accession>A0A655WFT3</accession>
<dbReference type="Proteomes" id="UP000041770">
    <property type="component" value="Unassembled WGS sequence"/>
</dbReference>
<evidence type="ECO:0000313" key="1">
    <source>
        <dbReference type="EMBL" id="CSC94391.1"/>
    </source>
</evidence>